<evidence type="ECO:0000313" key="1">
    <source>
        <dbReference type="EMBL" id="GJD90728.1"/>
    </source>
</evidence>
<accession>A0AAV4ZR44</accession>
<name>A0AAV4ZR44_9HYPH</name>
<organism evidence="1 2">
    <name type="scientific">Methylobacterium hispanicum</name>
    <dbReference type="NCBI Taxonomy" id="270350"/>
    <lineage>
        <taxon>Bacteria</taxon>
        <taxon>Pseudomonadati</taxon>
        <taxon>Pseudomonadota</taxon>
        <taxon>Alphaproteobacteria</taxon>
        <taxon>Hyphomicrobiales</taxon>
        <taxon>Methylobacteriaceae</taxon>
        <taxon>Methylobacterium</taxon>
    </lineage>
</organism>
<protein>
    <submittedName>
        <fullName evidence="1">Uncharacterized protein</fullName>
    </submittedName>
</protein>
<evidence type="ECO:0000313" key="2">
    <source>
        <dbReference type="Proteomes" id="UP001055247"/>
    </source>
</evidence>
<reference evidence="1" key="2">
    <citation type="submission" date="2021-08" db="EMBL/GenBank/DDBJ databases">
        <authorList>
            <person name="Tani A."/>
            <person name="Ola A."/>
            <person name="Ogura Y."/>
            <person name="Katsura K."/>
            <person name="Hayashi T."/>
        </authorList>
    </citation>
    <scope>NUCLEOTIDE SEQUENCE</scope>
    <source>
        <strain evidence="1">DSM 16372</strain>
    </source>
</reference>
<proteinExistence type="predicted"/>
<dbReference type="Proteomes" id="UP001055247">
    <property type="component" value="Unassembled WGS sequence"/>
</dbReference>
<gene>
    <name evidence="1" type="ORF">BHAOGJBA_4270</name>
</gene>
<dbReference type="RefSeq" id="WP_238230917.1">
    <property type="nucleotide sequence ID" value="NZ_BPQO01000020.1"/>
</dbReference>
<dbReference type="EMBL" id="BPQO01000020">
    <property type="protein sequence ID" value="GJD90728.1"/>
    <property type="molecule type" value="Genomic_DNA"/>
</dbReference>
<keyword evidence="2" id="KW-1185">Reference proteome</keyword>
<dbReference type="AlphaFoldDB" id="A0AAV4ZR44"/>
<reference evidence="1" key="1">
    <citation type="journal article" date="2016" name="Front. Microbiol.">
        <title>Genome Sequence of the Piezophilic, Mesophilic Sulfate-Reducing Bacterium Desulfovibrio indicus J2T.</title>
        <authorList>
            <person name="Cao J."/>
            <person name="Maignien L."/>
            <person name="Shao Z."/>
            <person name="Alain K."/>
            <person name="Jebbar M."/>
        </authorList>
    </citation>
    <scope>NUCLEOTIDE SEQUENCE</scope>
    <source>
        <strain evidence="1">DSM 16372</strain>
    </source>
</reference>
<sequence length="114" mass="12313">MTAEVVPFTICRLSRAVAGTRDIVENSRADALRFAAIASGVVRSPTEVAGDQHGRVTMTWRGPDAEVVLLFLGGGRVEWRACRQHACWHGSARTLDVVDHVDFAGATCHRMPAG</sequence>
<comment type="caution">
    <text evidence="1">The sequence shown here is derived from an EMBL/GenBank/DDBJ whole genome shotgun (WGS) entry which is preliminary data.</text>
</comment>